<evidence type="ECO:0000256" key="5">
    <source>
        <dbReference type="ARBA" id="ARBA00022741"/>
    </source>
</evidence>
<sequence>MQRGNKVRQLVELSSASTDVSQPLPPAYSPRYVEAAWYPWWVREGFFKPEYQTQLPHATGETFSMCIPPPNVTGSLHIGHALTVAIQDALVRWHRMRGDQVLWVPGSDHAGIATQAVVEKQLWKERRVRRHELSREEFLREVWKWKDEKGGEICEQLRALGASLDWDRECFTMDPGSSAAVTEAFVRLHKAGLLYRNRQLVNWSCALRSAISDIEVESRPLPGRTELRLPGCPTPVSFGLLVSVAFPVDGEPGEEVVVGTTRPETLPGDVAVAVHPDDSRYTHLHRRQLRHPLTGQLLPLITDSAVQPHVGTGAVKVTPAHSPADAELGARHGLSPLSVIAEDGTMTSLCGDWLQGLHRFVARGKIMSALRERGLFRGLQDHPMVLPICRRTGSTGFPTLGKGWGALVGMGREDPLVVLRNRSWLLGRDWCVSRQLWWGHRIPAYLVVEEKDCWVVGRTEAEAREVAAELTGRPGAELTLARDPDVLDTWFSSALFPFSTLGWPQETQDLARFYPLSLLETGSDLLLFWVGRMVMLGMQLTGQLPFSKVLLHSMVRDRQGRKMSKSLGNVLDPRDIISGVELQEKLEDGNLDPAELAIAAAAQRKDFPHGIPECGTDALRFTLCSHGALGGDLHLSVSEILSSRHFCNKIWNALRFILNVQERRDAFFFPLGPLLPVDAWILSCLARTARECERGFLTRELSLVTHALHHFWLHNLCDVYLEAVKPVLLRSPRLPGPPQVLFSCADVGLRLLAPLMPFLAEELWQRLPPRPGAPPAPSISVAPYPSARSLEHWHQPQLEQRFSRVQEAVQALRALRATYQLTKARPRGEAGPGLPSPCRKKGLAGRGESLEGRAQS</sequence>
<evidence type="ECO:0000256" key="3">
    <source>
        <dbReference type="ARBA" id="ARBA00013169"/>
    </source>
</evidence>
<dbReference type="GO" id="GO:0004832">
    <property type="term" value="F:valine-tRNA ligase activity"/>
    <property type="evidence" value="ECO:0007669"/>
    <property type="project" value="UniProtKB-EC"/>
</dbReference>
<dbReference type="Ensembl" id="ENSEAST00005032959.1">
    <property type="protein sequence ID" value="ENSEASP00005030315.1"/>
    <property type="gene ID" value="ENSEASG00005019997.1"/>
</dbReference>
<keyword evidence="8" id="KW-0809">Transit peptide</keyword>
<evidence type="ECO:0000256" key="15">
    <source>
        <dbReference type="RuleBase" id="RU363035"/>
    </source>
</evidence>
<evidence type="ECO:0000256" key="13">
    <source>
        <dbReference type="ARBA" id="ARBA00043854"/>
    </source>
</evidence>
<evidence type="ECO:0000256" key="1">
    <source>
        <dbReference type="ARBA" id="ARBA00004173"/>
    </source>
</evidence>
<dbReference type="PRINTS" id="PR00986">
    <property type="entry name" value="TRNASYNTHVAL"/>
</dbReference>
<dbReference type="InterPro" id="IPR009008">
    <property type="entry name" value="Val/Leu/Ile-tRNA-synth_edit"/>
</dbReference>
<keyword evidence="5 15" id="KW-0547">Nucleotide-binding</keyword>
<comment type="catalytic activity">
    <reaction evidence="14">
        <text>tRNA(Val) + L-valine + ATP = L-valyl-tRNA(Val) + AMP + diphosphate</text>
        <dbReference type="Rhea" id="RHEA:10704"/>
        <dbReference type="Rhea" id="RHEA-COMP:9672"/>
        <dbReference type="Rhea" id="RHEA-COMP:9708"/>
        <dbReference type="ChEBI" id="CHEBI:30616"/>
        <dbReference type="ChEBI" id="CHEBI:33019"/>
        <dbReference type="ChEBI" id="CHEBI:57762"/>
        <dbReference type="ChEBI" id="CHEBI:78442"/>
        <dbReference type="ChEBI" id="CHEBI:78537"/>
        <dbReference type="ChEBI" id="CHEBI:456215"/>
        <dbReference type="EC" id="6.1.1.9"/>
    </reaction>
</comment>
<accession>A0A8C4MSF3</accession>
<feature type="domain" description="Methionyl/Valyl/Leucyl/Isoleucyl-tRNA synthetase anticodon-binding" evidence="18">
    <location>
        <begin position="678"/>
        <end position="826"/>
    </location>
</feature>
<evidence type="ECO:0000256" key="10">
    <source>
        <dbReference type="ARBA" id="ARBA00023146"/>
    </source>
</evidence>
<evidence type="ECO:0000256" key="11">
    <source>
        <dbReference type="ARBA" id="ARBA00029936"/>
    </source>
</evidence>
<evidence type="ECO:0000256" key="2">
    <source>
        <dbReference type="ARBA" id="ARBA00005594"/>
    </source>
</evidence>
<comment type="similarity">
    <text evidence="2 15">Belongs to the class-I aminoacyl-tRNA synthetase family.</text>
</comment>
<dbReference type="Gene3D" id="3.90.740.10">
    <property type="entry name" value="Valyl/Leucyl/Isoleucyl-tRNA synthetase, editing domain"/>
    <property type="match status" value="1"/>
</dbReference>
<evidence type="ECO:0000256" key="14">
    <source>
        <dbReference type="ARBA" id="ARBA00047552"/>
    </source>
</evidence>
<evidence type="ECO:0000256" key="12">
    <source>
        <dbReference type="ARBA" id="ARBA00040837"/>
    </source>
</evidence>
<feature type="domain" description="Aminoacyl-tRNA synthetase class Ia" evidence="17">
    <location>
        <begin position="37"/>
        <end position="219"/>
    </location>
</feature>
<dbReference type="GO" id="GO:0005739">
    <property type="term" value="C:mitochondrion"/>
    <property type="evidence" value="ECO:0007669"/>
    <property type="project" value="UniProtKB-SubCell"/>
</dbReference>
<reference evidence="19" key="1">
    <citation type="submission" date="2023-03" db="UniProtKB">
        <authorList>
            <consortium name="Ensembl"/>
        </authorList>
    </citation>
    <scope>IDENTIFICATION</scope>
</reference>
<gene>
    <name evidence="19" type="primary">VARS2</name>
</gene>
<dbReference type="FunFam" id="3.40.50.620:FF:000457">
    <property type="entry name" value="Predicted protein"/>
    <property type="match status" value="1"/>
</dbReference>
<keyword evidence="4 15" id="KW-0436">Ligase</keyword>
<feature type="region of interest" description="Disordered" evidence="16">
    <location>
        <begin position="823"/>
        <end position="856"/>
    </location>
</feature>
<dbReference type="InterPro" id="IPR013155">
    <property type="entry name" value="M/V/L/I-tRNA-synth_anticd-bd"/>
</dbReference>
<dbReference type="CDD" id="cd00817">
    <property type="entry name" value="ValRS_core"/>
    <property type="match status" value="1"/>
</dbReference>
<dbReference type="OMA" id="RQWYIRN"/>
<dbReference type="Pfam" id="PF00133">
    <property type="entry name" value="tRNA-synt_1"/>
    <property type="match status" value="2"/>
</dbReference>
<evidence type="ECO:0000256" key="4">
    <source>
        <dbReference type="ARBA" id="ARBA00022598"/>
    </source>
</evidence>
<evidence type="ECO:0000259" key="17">
    <source>
        <dbReference type="Pfam" id="PF00133"/>
    </source>
</evidence>
<keyword evidence="7 15" id="KW-0648">Protein biosynthesis</keyword>
<dbReference type="EC" id="6.1.1.9" evidence="3"/>
<protein>
    <recommendedName>
        <fullName evidence="12">Valine--tRNA ligase, mitochondrial</fullName>
        <ecNumber evidence="3">6.1.1.9</ecNumber>
    </recommendedName>
    <alternativeName>
        <fullName evidence="11">Valyl-tRNA synthetase</fullName>
    </alternativeName>
</protein>
<dbReference type="InterPro" id="IPR009080">
    <property type="entry name" value="tRNAsynth_Ia_anticodon-bd"/>
</dbReference>
<organism evidence="19">
    <name type="scientific">Equus asinus asinus</name>
    <dbReference type="NCBI Taxonomy" id="83772"/>
    <lineage>
        <taxon>Eukaryota</taxon>
        <taxon>Metazoa</taxon>
        <taxon>Chordata</taxon>
        <taxon>Craniata</taxon>
        <taxon>Vertebrata</taxon>
        <taxon>Euteleostomi</taxon>
        <taxon>Mammalia</taxon>
        <taxon>Eutheria</taxon>
        <taxon>Laurasiatheria</taxon>
        <taxon>Perissodactyla</taxon>
        <taxon>Equidae</taxon>
        <taxon>Equus</taxon>
    </lineage>
</organism>
<evidence type="ECO:0000256" key="7">
    <source>
        <dbReference type="ARBA" id="ARBA00022917"/>
    </source>
</evidence>
<comment type="subcellular location">
    <subcellularLocation>
        <location evidence="1">Mitochondrion</location>
    </subcellularLocation>
</comment>
<name>A0A8C4MSF3_EQUAS</name>
<dbReference type="InterPro" id="IPR002303">
    <property type="entry name" value="Valyl-tRNA_ligase"/>
</dbReference>
<dbReference type="PANTHER" id="PTHR11946">
    <property type="entry name" value="VALYL-TRNA SYNTHETASES"/>
    <property type="match status" value="1"/>
</dbReference>
<evidence type="ECO:0000256" key="9">
    <source>
        <dbReference type="ARBA" id="ARBA00023128"/>
    </source>
</evidence>
<dbReference type="GO" id="GO:0002161">
    <property type="term" value="F:aminoacyl-tRNA deacylase activity"/>
    <property type="evidence" value="ECO:0007669"/>
    <property type="project" value="InterPro"/>
</dbReference>
<keyword evidence="6 15" id="KW-0067">ATP-binding</keyword>
<dbReference type="FunFam" id="3.90.740.10:FF:000014">
    <property type="entry name" value="valine--tRNA ligase, mitochondrial"/>
    <property type="match status" value="1"/>
</dbReference>
<dbReference type="GO" id="GO:0005524">
    <property type="term" value="F:ATP binding"/>
    <property type="evidence" value="ECO:0007669"/>
    <property type="project" value="UniProtKB-KW"/>
</dbReference>
<dbReference type="CDD" id="cd07962">
    <property type="entry name" value="Anticodon_Ia_Val"/>
    <property type="match status" value="1"/>
</dbReference>
<dbReference type="FunFam" id="3.90.740.10:FF:000007">
    <property type="entry name" value="Valine--tRNA ligase, mitochondrial"/>
    <property type="match status" value="1"/>
</dbReference>
<dbReference type="InterPro" id="IPR014729">
    <property type="entry name" value="Rossmann-like_a/b/a_fold"/>
</dbReference>
<proteinExistence type="inferred from homology"/>
<dbReference type="AlphaFoldDB" id="A0A8C4MSF3"/>
<feature type="domain" description="Aminoacyl-tRNA synthetase class Ia" evidence="17">
    <location>
        <begin position="428"/>
        <end position="635"/>
    </location>
</feature>
<comment type="function">
    <text evidence="13">Catalyzes the attachment of valine to tRNA(Val) in a two-step reaction: valine is first activated by ATP to form Val-AMP and then transferred to the acceptor end of tRNA(Val).</text>
</comment>
<dbReference type="InterPro" id="IPR033705">
    <property type="entry name" value="Anticodon_Ia_Val"/>
</dbReference>
<dbReference type="GO" id="GO:0005829">
    <property type="term" value="C:cytosol"/>
    <property type="evidence" value="ECO:0007669"/>
    <property type="project" value="TreeGrafter"/>
</dbReference>
<dbReference type="Gene3D" id="3.40.50.620">
    <property type="entry name" value="HUPs"/>
    <property type="match status" value="2"/>
</dbReference>
<evidence type="ECO:0000256" key="8">
    <source>
        <dbReference type="ARBA" id="ARBA00022946"/>
    </source>
</evidence>
<dbReference type="FunFam" id="3.40.50.620:FF:000020">
    <property type="entry name" value="Valine--tRNA ligase, mitochondrial"/>
    <property type="match status" value="1"/>
</dbReference>
<dbReference type="FunFam" id="1.10.730.10:FF:000019">
    <property type="entry name" value="Valine--tRNA ligase, mitochondrial"/>
    <property type="match status" value="1"/>
</dbReference>
<dbReference type="Gene3D" id="1.10.730.10">
    <property type="entry name" value="Isoleucyl-tRNA Synthetase, Domain 1"/>
    <property type="match status" value="1"/>
</dbReference>
<keyword evidence="10 15" id="KW-0030">Aminoacyl-tRNA synthetase</keyword>
<evidence type="ECO:0000259" key="18">
    <source>
        <dbReference type="Pfam" id="PF08264"/>
    </source>
</evidence>
<keyword evidence="9" id="KW-0496">Mitochondrion</keyword>
<dbReference type="InterPro" id="IPR002300">
    <property type="entry name" value="aa-tRNA-synth_Ia"/>
</dbReference>
<dbReference type="SUPFAM" id="SSF47323">
    <property type="entry name" value="Anticodon-binding domain of a subclass of class I aminoacyl-tRNA synthetases"/>
    <property type="match status" value="1"/>
</dbReference>
<evidence type="ECO:0000256" key="6">
    <source>
        <dbReference type="ARBA" id="ARBA00022840"/>
    </source>
</evidence>
<evidence type="ECO:0000256" key="16">
    <source>
        <dbReference type="SAM" id="MobiDB-lite"/>
    </source>
</evidence>
<dbReference type="GO" id="GO:0006438">
    <property type="term" value="P:valyl-tRNA aminoacylation"/>
    <property type="evidence" value="ECO:0007669"/>
    <property type="project" value="InterPro"/>
</dbReference>
<dbReference type="Pfam" id="PF08264">
    <property type="entry name" value="Anticodon_1"/>
    <property type="match status" value="1"/>
</dbReference>
<dbReference type="SUPFAM" id="SSF50677">
    <property type="entry name" value="ValRS/IleRS/LeuRS editing domain"/>
    <property type="match status" value="1"/>
</dbReference>
<dbReference type="SUPFAM" id="SSF52374">
    <property type="entry name" value="Nucleotidylyl transferase"/>
    <property type="match status" value="1"/>
</dbReference>
<dbReference type="PROSITE" id="PS00178">
    <property type="entry name" value="AA_TRNA_LIGASE_I"/>
    <property type="match status" value="1"/>
</dbReference>
<dbReference type="InterPro" id="IPR001412">
    <property type="entry name" value="aa-tRNA-synth_I_CS"/>
</dbReference>
<dbReference type="PANTHER" id="PTHR11946:SF71">
    <property type="entry name" value="VALINE--TRNA LIGASE, MITOCHONDRIAL"/>
    <property type="match status" value="1"/>
</dbReference>
<evidence type="ECO:0000313" key="19">
    <source>
        <dbReference type="Ensembl" id="ENSEASP00005030315.1"/>
    </source>
</evidence>